<feature type="region of interest" description="Disordered" evidence="5">
    <location>
        <begin position="143"/>
        <end position="199"/>
    </location>
</feature>
<comment type="subcellular location">
    <subcellularLocation>
        <location evidence="1">Membrane</location>
        <topology evidence="1">Multi-pass membrane protein</topology>
    </subcellularLocation>
</comment>
<dbReference type="GO" id="GO:0016020">
    <property type="term" value="C:membrane"/>
    <property type="evidence" value="ECO:0007669"/>
    <property type="project" value="UniProtKB-SubCell"/>
</dbReference>
<evidence type="ECO:0000259" key="7">
    <source>
        <dbReference type="Pfam" id="PF01957"/>
    </source>
</evidence>
<dbReference type="Pfam" id="PF25145">
    <property type="entry name" value="NfeD1b_N"/>
    <property type="match status" value="1"/>
</dbReference>
<dbReference type="Gene3D" id="2.40.50.140">
    <property type="entry name" value="Nucleic acid-binding proteins"/>
    <property type="match status" value="1"/>
</dbReference>
<evidence type="ECO:0000256" key="2">
    <source>
        <dbReference type="ARBA" id="ARBA00022692"/>
    </source>
</evidence>
<dbReference type="PANTHER" id="PTHR33507">
    <property type="entry name" value="INNER MEMBRANE PROTEIN YBBJ"/>
    <property type="match status" value="1"/>
</dbReference>
<evidence type="ECO:0000256" key="6">
    <source>
        <dbReference type="SAM" id="Phobius"/>
    </source>
</evidence>
<keyword evidence="2 6" id="KW-0812">Transmembrane</keyword>
<dbReference type="Gene3D" id="3.90.226.10">
    <property type="entry name" value="2-enoyl-CoA Hydratase, Chain A, domain 1"/>
    <property type="match status" value="1"/>
</dbReference>
<dbReference type="InterPro" id="IPR002810">
    <property type="entry name" value="NfeD-like_C"/>
</dbReference>
<dbReference type="EMBL" id="DNNA01000120">
    <property type="protein sequence ID" value="HBC34144.1"/>
    <property type="molecule type" value="Genomic_DNA"/>
</dbReference>
<proteinExistence type="predicted"/>
<sequence>MQAHRPMRSQNPARLRAWALVFLTGVLLALASLAHQVFAQQKASETALVLTVEGAIGPATMDYVTRGIRRAESEGAGLVIIEMDTPGGLMDSMRDIIKVILASEVPVATYVSPQGARAASAGTFILYGSHIAAMAPATNLGSATPVQMGGLPGSPEPESDPASGEPQTEEGSDSESGSSSDGEQQASDDDGKRRGGTAMERKVLEDAVSYIRGLAERHGRNAEWAEEAVREAVNLGADEALEKNVIDVVSPNIRDLLQQVDGRTVRMASGDMTLNTASLEIVRSQPDWRTRLLSVITDPNVAYFLMIIGFYGIIFELANPGAVVPGVIGAISLILALFAFQVLSVNYAGLALIILGLAFIVGEAFVPSFGILGVGGIVAFVTGSIILMDGSHRDISLPTIGGTAVVAGGFILWTVTRFIGLRRRHPVSGAEQITHEEGVALDEFSGEHGHYRGHIRLSGERWNAISEAPVKEGDRVEVTAIEGLTVTVRVIPESG</sequence>
<dbReference type="InterPro" id="IPR012340">
    <property type="entry name" value="NA-bd_OB-fold"/>
</dbReference>
<gene>
    <name evidence="10" type="ORF">DC045_07470</name>
</gene>
<dbReference type="PANTHER" id="PTHR33507:SF4">
    <property type="entry name" value="NODULATION COMPETITIVENESS PROTEIN NFED"/>
    <property type="match status" value="1"/>
</dbReference>
<evidence type="ECO:0000313" key="11">
    <source>
        <dbReference type="Proteomes" id="UP000263489"/>
    </source>
</evidence>
<name>A0A352IRR1_9GAMM</name>
<dbReference type="InterPro" id="IPR029045">
    <property type="entry name" value="ClpP/crotonase-like_dom_sf"/>
</dbReference>
<dbReference type="InterPro" id="IPR052165">
    <property type="entry name" value="Membrane_assoc_protease"/>
</dbReference>
<feature type="domain" description="NfeD1b N-terminal" evidence="9">
    <location>
        <begin position="49"/>
        <end position="150"/>
    </location>
</feature>
<keyword evidence="10" id="KW-0645">Protease</keyword>
<organism evidence="10 11">
    <name type="scientific">Marinobacter adhaerens</name>
    <dbReference type="NCBI Taxonomy" id="1033846"/>
    <lineage>
        <taxon>Bacteria</taxon>
        <taxon>Pseudomonadati</taxon>
        <taxon>Pseudomonadota</taxon>
        <taxon>Gammaproteobacteria</taxon>
        <taxon>Pseudomonadales</taxon>
        <taxon>Marinobacteraceae</taxon>
        <taxon>Marinobacter</taxon>
    </lineage>
</organism>
<keyword evidence="10" id="KW-0378">Hydrolase</keyword>
<dbReference type="GO" id="GO:0008233">
    <property type="term" value="F:peptidase activity"/>
    <property type="evidence" value="ECO:0007669"/>
    <property type="project" value="UniProtKB-KW"/>
</dbReference>
<keyword evidence="4 6" id="KW-0472">Membrane</keyword>
<feature type="transmembrane region" description="Helical" evidence="6">
    <location>
        <begin position="371"/>
        <end position="389"/>
    </location>
</feature>
<feature type="compositionally biased region" description="Basic and acidic residues" evidence="5">
    <location>
        <begin position="189"/>
        <end position="199"/>
    </location>
</feature>
<feature type="domain" description="NfeD-like C-terminal" evidence="7">
    <location>
        <begin position="431"/>
        <end position="489"/>
    </location>
</feature>
<dbReference type="Pfam" id="PF24961">
    <property type="entry name" value="NfeD_membrane"/>
    <property type="match status" value="1"/>
</dbReference>
<dbReference type="SUPFAM" id="SSF52096">
    <property type="entry name" value="ClpP/crotonase"/>
    <property type="match status" value="1"/>
</dbReference>
<dbReference type="InterPro" id="IPR056739">
    <property type="entry name" value="NfeD_membrane"/>
</dbReference>
<evidence type="ECO:0000259" key="9">
    <source>
        <dbReference type="Pfam" id="PF25145"/>
    </source>
</evidence>
<evidence type="ECO:0000313" key="10">
    <source>
        <dbReference type="EMBL" id="HBC34144.1"/>
    </source>
</evidence>
<feature type="transmembrane region" description="Helical" evidence="6">
    <location>
        <begin position="323"/>
        <end position="341"/>
    </location>
</feature>
<comment type="caution">
    <text evidence="10">The sequence shown here is derived from an EMBL/GenBank/DDBJ whole genome shotgun (WGS) entry which is preliminary data.</text>
</comment>
<feature type="transmembrane region" description="Helical" evidence="6">
    <location>
        <begin position="395"/>
        <end position="415"/>
    </location>
</feature>
<dbReference type="Pfam" id="PF01957">
    <property type="entry name" value="NfeD"/>
    <property type="match status" value="1"/>
</dbReference>
<evidence type="ECO:0000256" key="4">
    <source>
        <dbReference type="ARBA" id="ARBA00023136"/>
    </source>
</evidence>
<evidence type="ECO:0000256" key="3">
    <source>
        <dbReference type="ARBA" id="ARBA00022989"/>
    </source>
</evidence>
<keyword evidence="3 6" id="KW-1133">Transmembrane helix</keyword>
<protein>
    <submittedName>
        <fullName evidence="10">Serine protease</fullName>
    </submittedName>
</protein>
<dbReference type="InterPro" id="IPR056738">
    <property type="entry name" value="NfeD1b_N"/>
</dbReference>
<dbReference type="Proteomes" id="UP000263489">
    <property type="component" value="Unassembled WGS sequence"/>
</dbReference>
<feature type="domain" description="NfeD integral membrane" evidence="8">
    <location>
        <begin position="300"/>
        <end position="416"/>
    </location>
</feature>
<dbReference type="CDD" id="cd07020">
    <property type="entry name" value="Clp_protease_NfeD_1"/>
    <property type="match status" value="1"/>
</dbReference>
<evidence type="ECO:0000259" key="8">
    <source>
        <dbReference type="Pfam" id="PF24961"/>
    </source>
</evidence>
<accession>A0A352IRR1</accession>
<feature type="compositionally biased region" description="Low complexity" evidence="5">
    <location>
        <begin position="174"/>
        <end position="185"/>
    </location>
</feature>
<feature type="transmembrane region" description="Helical" evidence="6">
    <location>
        <begin position="347"/>
        <end position="366"/>
    </location>
</feature>
<feature type="transmembrane region" description="Helical" evidence="6">
    <location>
        <begin position="301"/>
        <end position="318"/>
    </location>
</feature>
<reference evidence="10 11" key="1">
    <citation type="journal article" date="2018" name="Nat. Biotechnol.">
        <title>A standardized bacterial taxonomy based on genome phylogeny substantially revises the tree of life.</title>
        <authorList>
            <person name="Parks D.H."/>
            <person name="Chuvochina M."/>
            <person name="Waite D.W."/>
            <person name="Rinke C."/>
            <person name="Skarshewski A."/>
            <person name="Chaumeil P.A."/>
            <person name="Hugenholtz P."/>
        </authorList>
    </citation>
    <scope>NUCLEOTIDE SEQUENCE [LARGE SCALE GENOMIC DNA]</scope>
    <source>
        <strain evidence="10">UBA9380</strain>
    </source>
</reference>
<dbReference type="GO" id="GO:0006508">
    <property type="term" value="P:proteolysis"/>
    <property type="evidence" value="ECO:0007669"/>
    <property type="project" value="UniProtKB-KW"/>
</dbReference>
<dbReference type="SUPFAM" id="SSF141322">
    <property type="entry name" value="NfeD domain-like"/>
    <property type="match status" value="1"/>
</dbReference>
<dbReference type="AlphaFoldDB" id="A0A352IRR1"/>
<evidence type="ECO:0000256" key="1">
    <source>
        <dbReference type="ARBA" id="ARBA00004141"/>
    </source>
</evidence>
<evidence type="ECO:0000256" key="5">
    <source>
        <dbReference type="SAM" id="MobiDB-lite"/>
    </source>
</evidence>